<comment type="caution">
    <text evidence="1">The sequence shown here is derived from an EMBL/GenBank/DDBJ whole genome shotgun (WGS) entry which is preliminary data.</text>
</comment>
<name>A0AAD6PRY6_9ROSI</name>
<sequence length="90" mass="10228">MPGEGGGDWWVGELLVCYKLYSDDNDNDKHGGSLLMLDLLVSVDLRVFRFVVSHFLTDPLRMLDRSESCLKARQQELLPSRESCHVCRAS</sequence>
<dbReference type="AlphaFoldDB" id="A0AAD6PRY6"/>
<evidence type="ECO:0000313" key="2">
    <source>
        <dbReference type="Proteomes" id="UP001164929"/>
    </source>
</evidence>
<evidence type="ECO:0000313" key="1">
    <source>
        <dbReference type="EMBL" id="KAJ6957327.1"/>
    </source>
</evidence>
<reference evidence="1 2" key="1">
    <citation type="journal article" date="2023" name="Mol. Ecol. Resour.">
        <title>Chromosome-level genome assembly of a triploid poplar Populus alba 'Berolinensis'.</title>
        <authorList>
            <person name="Chen S."/>
            <person name="Yu Y."/>
            <person name="Wang X."/>
            <person name="Wang S."/>
            <person name="Zhang T."/>
            <person name="Zhou Y."/>
            <person name="He R."/>
            <person name="Meng N."/>
            <person name="Wang Y."/>
            <person name="Liu W."/>
            <person name="Liu Z."/>
            <person name="Liu J."/>
            <person name="Guo Q."/>
            <person name="Huang H."/>
            <person name="Sederoff R.R."/>
            <person name="Wang G."/>
            <person name="Qu G."/>
            <person name="Chen S."/>
        </authorList>
    </citation>
    <scope>NUCLEOTIDE SEQUENCE [LARGE SCALE GENOMIC DNA]</scope>
    <source>
        <strain evidence="1">SC-2020</strain>
    </source>
</reference>
<dbReference type="Proteomes" id="UP001164929">
    <property type="component" value="Chromosome 18"/>
</dbReference>
<dbReference type="EMBL" id="JAQIZT010000018">
    <property type="protein sequence ID" value="KAJ6957327.1"/>
    <property type="molecule type" value="Genomic_DNA"/>
</dbReference>
<protein>
    <submittedName>
        <fullName evidence="1">Uncharacterized protein</fullName>
    </submittedName>
</protein>
<gene>
    <name evidence="1" type="ORF">NC653_039305</name>
</gene>
<keyword evidence="2" id="KW-1185">Reference proteome</keyword>
<accession>A0AAD6PRY6</accession>
<proteinExistence type="predicted"/>
<organism evidence="1 2">
    <name type="scientific">Populus alba x Populus x berolinensis</name>
    <dbReference type="NCBI Taxonomy" id="444605"/>
    <lineage>
        <taxon>Eukaryota</taxon>
        <taxon>Viridiplantae</taxon>
        <taxon>Streptophyta</taxon>
        <taxon>Embryophyta</taxon>
        <taxon>Tracheophyta</taxon>
        <taxon>Spermatophyta</taxon>
        <taxon>Magnoliopsida</taxon>
        <taxon>eudicotyledons</taxon>
        <taxon>Gunneridae</taxon>
        <taxon>Pentapetalae</taxon>
        <taxon>rosids</taxon>
        <taxon>fabids</taxon>
        <taxon>Malpighiales</taxon>
        <taxon>Salicaceae</taxon>
        <taxon>Saliceae</taxon>
        <taxon>Populus</taxon>
    </lineage>
</organism>